<keyword evidence="7" id="KW-0119">Carbohydrate metabolism</keyword>
<dbReference type="GO" id="GO:0031505">
    <property type="term" value="P:fungal-type cell wall organization"/>
    <property type="evidence" value="ECO:0007669"/>
    <property type="project" value="TreeGrafter"/>
</dbReference>
<evidence type="ECO:0000256" key="7">
    <source>
        <dbReference type="ARBA" id="ARBA00023277"/>
    </source>
</evidence>
<feature type="compositionally biased region" description="Low complexity" evidence="11">
    <location>
        <begin position="79"/>
        <end position="92"/>
    </location>
</feature>
<evidence type="ECO:0000256" key="6">
    <source>
        <dbReference type="ARBA" id="ARBA00022801"/>
    </source>
</evidence>
<reference evidence="12" key="1">
    <citation type="journal article" date="2020" name="Stud. Mycol.">
        <title>101 Dothideomycetes genomes: a test case for predicting lifestyles and emergence of pathogens.</title>
        <authorList>
            <person name="Haridas S."/>
            <person name="Albert R."/>
            <person name="Binder M."/>
            <person name="Bloem J."/>
            <person name="Labutti K."/>
            <person name="Salamov A."/>
            <person name="Andreopoulos B."/>
            <person name="Baker S."/>
            <person name="Barry K."/>
            <person name="Bills G."/>
            <person name="Bluhm B."/>
            <person name="Cannon C."/>
            <person name="Castanera R."/>
            <person name="Culley D."/>
            <person name="Daum C."/>
            <person name="Ezra D."/>
            <person name="Gonzalez J."/>
            <person name="Henrissat B."/>
            <person name="Kuo A."/>
            <person name="Liang C."/>
            <person name="Lipzen A."/>
            <person name="Lutzoni F."/>
            <person name="Magnuson J."/>
            <person name="Mondo S."/>
            <person name="Nolan M."/>
            <person name="Ohm R."/>
            <person name="Pangilinan J."/>
            <person name="Park H.-J."/>
            <person name="Ramirez L."/>
            <person name="Alfaro M."/>
            <person name="Sun H."/>
            <person name="Tritt A."/>
            <person name="Yoshinaga Y."/>
            <person name="Zwiers L.-H."/>
            <person name="Turgeon B."/>
            <person name="Goodwin S."/>
            <person name="Spatafora J."/>
            <person name="Crous P."/>
            <person name="Grigoriev I."/>
        </authorList>
    </citation>
    <scope>NUCLEOTIDE SEQUENCE</scope>
    <source>
        <strain evidence="12">CBS 122367</strain>
    </source>
</reference>
<evidence type="ECO:0000256" key="4">
    <source>
        <dbReference type="ARBA" id="ARBA00022525"/>
    </source>
</evidence>
<feature type="compositionally biased region" description="Pro residues" evidence="11">
    <location>
        <begin position="111"/>
        <end position="130"/>
    </location>
</feature>
<keyword evidence="4" id="KW-0964">Secreted</keyword>
<dbReference type="GO" id="GO:0009277">
    <property type="term" value="C:fungal-type cell wall"/>
    <property type="evidence" value="ECO:0007669"/>
    <property type="project" value="TreeGrafter"/>
</dbReference>
<dbReference type="PANTHER" id="PTHR31316">
    <property type="entry name" value="BETA-GLUCOSIDASE-LIKE PROTEIN NCA3, MITOCHONDRIAL-RELATED"/>
    <property type="match status" value="1"/>
</dbReference>
<evidence type="ECO:0000256" key="1">
    <source>
        <dbReference type="ARBA" id="ARBA00004191"/>
    </source>
</evidence>
<dbReference type="EMBL" id="MU005572">
    <property type="protein sequence ID" value="KAF2689137.1"/>
    <property type="molecule type" value="Genomic_DNA"/>
</dbReference>
<dbReference type="AlphaFoldDB" id="A0A6G1JEZ8"/>
<sequence>MAAAGVTAVPRRHAHRHAHRVVAKRESDAAAVYVPGPVQTIVVYELNGHPISEEEVRQGIANGTLAWGNHGILTSSSLTATAAPTPTPAQTTESQHQSEDKPEEHGEQPQPQQPSPSSAPEPQGPAPPSVPGIYQPIDNNGNCPDCDKEFQNNHFSCDQFPDGFGAVALHNEGLGGWTGIQDPVYRGADGFDDIMTVSKDSCKDGSCCTPGRFCSYGCPNPYLKMSFPKMQGKTRQSVGGLYCNENGKLEMADGSIGKTLCGKGSEHMKVKVQNKLKKSVSICRTDYPGTESETIPLTVKPGETGELANPDQGTYYFWDGKATSAHYYINKQGVPESEACTWGTDSKKAVGNWAPLIFGTSFDDRNMRVGFSSLKQNELIWNDRADFTATFTGEGVKSPCKYKHITGEFCQDANCGRDVNCTASVKEGSTLTLVFTDD</sequence>
<keyword evidence="3" id="KW-0134">Cell wall</keyword>
<proteinExistence type="inferred from homology"/>
<comment type="subcellular location">
    <subcellularLocation>
        <location evidence="1">Secreted</location>
        <location evidence="1">Cell wall</location>
    </subcellularLocation>
</comment>
<evidence type="ECO:0000256" key="3">
    <source>
        <dbReference type="ARBA" id="ARBA00022512"/>
    </source>
</evidence>
<accession>A0A6G1JEZ8</accession>
<keyword evidence="13" id="KW-1185">Reference proteome</keyword>
<keyword evidence="5" id="KW-0732">Signal</keyword>
<dbReference type="Proteomes" id="UP000799291">
    <property type="component" value="Unassembled WGS sequence"/>
</dbReference>
<keyword evidence="9" id="KW-0961">Cell wall biogenesis/degradation</keyword>
<organism evidence="12 13">
    <name type="scientific">Lentithecium fluviatile CBS 122367</name>
    <dbReference type="NCBI Taxonomy" id="1168545"/>
    <lineage>
        <taxon>Eukaryota</taxon>
        <taxon>Fungi</taxon>
        <taxon>Dikarya</taxon>
        <taxon>Ascomycota</taxon>
        <taxon>Pezizomycotina</taxon>
        <taxon>Dothideomycetes</taxon>
        <taxon>Pleosporomycetidae</taxon>
        <taxon>Pleosporales</taxon>
        <taxon>Massarineae</taxon>
        <taxon>Lentitheciaceae</taxon>
        <taxon>Lentithecium</taxon>
    </lineage>
</organism>
<evidence type="ECO:0000256" key="2">
    <source>
        <dbReference type="ARBA" id="ARBA00010579"/>
    </source>
</evidence>
<keyword evidence="10" id="KW-0624">Polysaccharide degradation</keyword>
<evidence type="ECO:0000256" key="10">
    <source>
        <dbReference type="ARBA" id="ARBA00023326"/>
    </source>
</evidence>
<dbReference type="Pfam" id="PF03856">
    <property type="entry name" value="SUN"/>
    <property type="match status" value="1"/>
</dbReference>
<name>A0A6G1JEZ8_9PLEO</name>
<feature type="region of interest" description="Disordered" evidence="11">
    <location>
        <begin position="1"/>
        <end position="22"/>
    </location>
</feature>
<evidence type="ECO:0000256" key="5">
    <source>
        <dbReference type="ARBA" id="ARBA00022729"/>
    </source>
</evidence>
<feature type="compositionally biased region" description="Basic residues" evidence="11">
    <location>
        <begin position="10"/>
        <end position="22"/>
    </location>
</feature>
<dbReference type="PANTHER" id="PTHR31316:SF0">
    <property type="entry name" value="SECRETED BETA-GLUCOSIDASE SIM1-RELATED"/>
    <property type="match status" value="1"/>
</dbReference>
<dbReference type="InterPro" id="IPR005556">
    <property type="entry name" value="SUN"/>
</dbReference>
<keyword evidence="6 12" id="KW-0378">Hydrolase</keyword>
<keyword evidence="8" id="KW-0326">Glycosidase</keyword>
<feature type="region of interest" description="Disordered" evidence="11">
    <location>
        <begin position="79"/>
        <end position="138"/>
    </location>
</feature>
<dbReference type="GO" id="GO:0000272">
    <property type="term" value="P:polysaccharide catabolic process"/>
    <property type="evidence" value="ECO:0007669"/>
    <property type="project" value="UniProtKB-KW"/>
</dbReference>
<dbReference type="GO" id="GO:0016798">
    <property type="term" value="F:hydrolase activity, acting on glycosyl bonds"/>
    <property type="evidence" value="ECO:0007669"/>
    <property type="project" value="UniProtKB-KW"/>
</dbReference>
<protein>
    <submittedName>
        <fullName evidence="12">Glycoside hydrolase family 132 protein</fullName>
    </submittedName>
</protein>
<gene>
    <name evidence="12" type="ORF">K458DRAFT_461984</name>
</gene>
<dbReference type="InterPro" id="IPR051526">
    <property type="entry name" value="Beta-Glucosidase_SUN"/>
</dbReference>
<evidence type="ECO:0000313" key="13">
    <source>
        <dbReference type="Proteomes" id="UP000799291"/>
    </source>
</evidence>
<evidence type="ECO:0000313" key="12">
    <source>
        <dbReference type="EMBL" id="KAF2689137.1"/>
    </source>
</evidence>
<feature type="compositionally biased region" description="Basic and acidic residues" evidence="11">
    <location>
        <begin position="96"/>
        <end position="107"/>
    </location>
</feature>
<evidence type="ECO:0000256" key="8">
    <source>
        <dbReference type="ARBA" id="ARBA00023295"/>
    </source>
</evidence>
<evidence type="ECO:0000256" key="11">
    <source>
        <dbReference type="SAM" id="MobiDB-lite"/>
    </source>
</evidence>
<dbReference type="GO" id="GO:0009986">
    <property type="term" value="C:cell surface"/>
    <property type="evidence" value="ECO:0007669"/>
    <property type="project" value="TreeGrafter"/>
</dbReference>
<comment type="similarity">
    <text evidence="2">Belongs to the SUN family.</text>
</comment>
<evidence type="ECO:0000256" key="9">
    <source>
        <dbReference type="ARBA" id="ARBA00023316"/>
    </source>
</evidence>
<dbReference type="OrthoDB" id="5339822at2759"/>